<accession>A0A852Y7T0</accession>
<keyword evidence="2" id="KW-1185">Reference proteome</keyword>
<proteinExistence type="predicted"/>
<dbReference type="AlphaFoldDB" id="A0A852Y7T0"/>
<name>A0A852Y7T0_9MICO</name>
<dbReference type="Proteomes" id="UP000553888">
    <property type="component" value="Unassembled WGS sequence"/>
</dbReference>
<evidence type="ECO:0000313" key="2">
    <source>
        <dbReference type="Proteomes" id="UP000553888"/>
    </source>
</evidence>
<protein>
    <submittedName>
        <fullName evidence="1">Uncharacterized protein</fullName>
    </submittedName>
</protein>
<organism evidence="1 2">
    <name type="scientific">Schumannella luteola</name>
    <dbReference type="NCBI Taxonomy" id="472059"/>
    <lineage>
        <taxon>Bacteria</taxon>
        <taxon>Bacillati</taxon>
        <taxon>Actinomycetota</taxon>
        <taxon>Actinomycetes</taxon>
        <taxon>Micrococcales</taxon>
        <taxon>Microbacteriaceae</taxon>
        <taxon>Schumannella</taxon>
    </lineage>
</organism>
<evidence type="ECO:0000313" key="1">
    <source>
        <dbReference type="EMBL" id="NYG99006.1"/>
    </source>
</evidence>
<sequence length="59" mass="6302">MSVAIPAPTPLTADERAVIARVVDQAPPLTESTRSRLSALLRQPDGFAEAARAAFRGER</sequence>
<dbReference type="EMBL" id="JACBZY010000001">
    <property type="protein sequence ID" value="NYG99006.1"/>
    <property type="molecule type" value="Genomic_DNA"/>
</dbReference>
<reference evidence="1 2" key="1">
    <citation type="submission" date="2020-07" db="EMBL/GenBank/DDBJ databases">
        <title>Sequencing the genomes of 1000 actinobacteria strains.</title>
        <authorList>
            <person name="Klenk H.-P."/>
        </authorList>
    </citation>
    <scope>NUCLEOTIDE SEQUENCE [LARGE SCALE GENOMIC DNA]</scope>
    <source>
        <strain evidence="1 2">DSM 23141</strain>
    </source>
</reference>
<gene>
    <name evidence="1" type="ORF">BJ979_001632</name>
</gene>
<dbReference type="RefSeq" id="WP_179566917.1">
    <property type="nucleotide sequence ID" value="NZ_JACBZY010000001.1"/>
</dbReference>
<comment type="caution">
    <text evidence="1">The sequence shown here is derived from an EMBL/GenBank/DDBJ whole genome shotgun (WGS) entry which is preliminary data.</text>
</comment>